<dbReference type="InterPro" id="IPR032466">
    <property type="entry name" value="Metal_Hydrolase"/>
</dbReference>
<dbReference type="PANTHER" id="PTHR43383">
    <property type="entry name" value="NODULIN 6"/>
    <property type="match status" value="1"/>
</dbReference>
<evidence type="ECO:0000313" key="3">
    <source>
        <dbReference type="Proteomes" id="UP000199337"/>
    </source>
</evidence>
<proteinExistence type="predicted"/>
<dbReference type="Proteomes" id="UP000199337">
    <property type="component" value="Unassembled WGS sequence"/>
</dbReference>
<dbReference type="STRING" id="341036.SAMN05660649_02916"/>
<dbReference type="GO" id="GO:0016787">
    <property type="term" value="F:hydrolase activity"/>
    <property type="evidence" value="ECO:0007669"/>
    <property type="project" value="UniProtKB-KW"/>
</dbReference>
<evidence type="ECO:0000313" key="2">
    <source>
        <dbReference type="EMBL" id="SFG84595.1"/>
    </source>
</evidence>
<dbReference type="PANTHER" id="PTHR43383:SF2">
    <property type="entry name" value="AMIDOHYDROLASE 2 FAMILY PROTEIN"/>
    <property type="match status" value="1"/>
</dbReference>
<keyword evidence="2" id="KW-0378">Hydrolase</keyword>
<dbReference type="Gene3D" id="3.20.20.140">
    <property type="entry name" value="Metal-dependent hydrolases"/>
    <property type="match status" value="1"/>
</dbReference>
<dbReference type="AlphaFoldDB" id="A0A1I2V5E1"/>
<dbReference type="EMBL" id="FOOX01000010">
    <property type="protein sequence ID" value="SFG84595.1"/>
    <property type="molecule type" value="Genomic_DNA"/>
</dbReference>
<protein>
    <submittedName>
        <fullName evidence="2">Amidohydrolase</fullName>
    </submittedName>
</protein>
<evidence type="ECO:0000259" key="1">
    <source>
        <dbReference type="Pfam" id="PF04909"/>
    </source>
</evidence>
<dbReference type="InterPro" id="IPR006680">
    <property type="entry name" value="Amidohydro-rel"/>
</dbReference>
<name>A0A1I2V5E1_9FIRM</name>
<organism evidence="2 3">
    <name type="scientific">Desulfotruncus arcticus DSM 17038</name>
    <dbReference type="NCBI Taxonomy" id="1121424"/>
    <lineage>
        <taxon>Bacteria</taxon>
        <taxon>Bacillati</taxon>
        <taxon>Bacillota</taxon>
        <taxon>Clostridia</taxon>
        <taxon>Eubacteriales</taxon>
        <taxon>Desulfallaceae</taxon>
        <taxon>Desulfotruncus</taxon>
    </lineage>
</organism>
<accession>A0A1I2V5E1</accession>
<reference evidence="3" key="1">
    <citation type="submission" date="2016-10" db="EMBL/GenBank/DDBJ databases">
        <authorList>
            <person name="Varghese N."/>
            <person name="Submissions S."/>
        </authorList>
    </citation>
    <scope>NUCLEOTIDE SEQUENCE [LARGE SCALE GENOMIC DNA]</scope>
    <source>
        <strain evidence="3">DSM 17038</strain>
    </source>
</reference>
<gene>
    <name evidence="2" type="ORF">SAMN05660649_02916</name>
</gene>
<dbReference type="SUPFAM" id="SSF51556">
    <property type="entry name" value="Metallo-dependent hydrolases"/>
    <property type="match status" value="1"/>
</dbReference>
<dbReference type="Pfam" id="PF04909">
    <property type="entry name" value="Amidohydro_2"/>
    <property type="match status" value="1"/>
</dbReference>
<dbReference type="RefSeq" id="WP_165613534.1">
    <property type="nucleotide sequence ID" value="NZ_FOOX01000010.1"/>
</dbReference>
<keyword evidence="3" id="KW-1185">Reference proteome</keyword>
<sequence length="365" mass="41973">MQKLFDFSQVPVIDNHCHLFDVADKNHNLAKILSLSLNNMPEDQLENTLLYRKMLMELGVLLNAGGDQQDILQARTKAMKADYRDYVAGLFNDAGVDTLLIDLGYQPAHVNLSEFETLVPAEVKYIYRIETVLDEIWNNKLDFNTAEELFYRSLDEAVNDLSIIAVKSIIGYRTGLDIVDRSRSETKMNWLQDEKVVRDFFLLRAMEKCIEYNLPMQIHASFGESNLNLLHNNPLLLKRLLENPKYNRAKIVLVHGGYPYSFEAGYLAAMYPNVFLDISEMIPFVPLGLRKGLRDIFDMCPLTKIMYGSDGYVIPEIHWLAARVAKYELALLFTNLVKEKIFDVDYGCRIARGIFFNNAKNVYNV</sequence>
<feature type="domain" description="Amidohydrolase-related" evidence="1">
    <location>
        <begin position="202"/>
        <end position="362"/>
    </location>
</feature>